<gene>
    <name evidence="2" type="ORF">D9T18_06780</name>
</gene>
<dbReference type="Gene3D" id="3.90.550.10">
    <property type="entry name" value="Spore Coat Polysaccharide Biosynthesis Protein SpsA, Chain A"/>
    <property type="match status" value="1"/>
</dbReference>
<dbReference type="InterPro" id="IPR050834">
    <property type="entry name" value="Glycosyltransf_2"/>
</dbReference>
<dbReference type="Proteomes" id="UP000279995">
    <property type="component" value="Chromosome I"/>
</dbReference>
<name>A0AAD0TYH2_9GAMM</name>
<evidence type="ECO:0000313" key="3">
    <source>
        <dbReference type="Proteomes" id="UP000279995"/>
    </source>
</evidence>
<dbReference type="InterPro" id="IPR029044">
    <property type="entry name" value="Nucleotide-diphossugar_trans"/>
</dbReference>
<protein>
    <submittedName>
        <fullName evidence="2">Glycosyltransferase</fullName>
    </submittedName>
</protein>
<dbReference type="EMBL" id="CP033065">
    <property type="protein sequence ID" value="AYM86423.1"/>
    <property type="molecule type" value="Genomic_DNA"/>
</dbReference>
<dbReference type="InterPro" id="IPR001173">
    <property type="entry name" value="Glyco_trans_2-like"/>
</dbReference>
<proteinExistence type="predicted"/>
<evidence type="ECO:0000313" key="2">
    <source>
        <dbReference type="EMBL" id="AYM86423.1"/>
    </source>
</evidence>
<dbReference type="AlphaFoldDB" id="A0AAD0TYH2"/>
<reference evidence="2 3" key="1">
    <citation type="submission" date="2018-10" db="EMBL/GenBank/DDBJ databases">
        <title>Complete Genome Sequence and Transcriptomic Profiles of a Marine Bacterium, Pseudoalteromonas agarivorans Hao 2018.</title>
        <authorList>
            <person name="Hao L."/>
        </authorList>
    </citation>
    <scope>NUCLEOTIDE SEQUENCE [LARGE SCALE GENOMIC DNA]</scope>
    <source>
        <strain evidence="2 3">Hao 2018</strain>
    </source>
</reference>
<dbReference type="Pfam" id="PF00535">
    <property type="entry name" value="Glycos_transf_2"/>
    <property type="match status" value="1"/>
</dbReference>
<dbReference type="CDD" id="cd00761">
    <property type="entry name" value="Glyco_tranf_GTA_type"/>
    <property type="match status" value="1"/>
</dbReference>
<sequence length="303" mass="34037">MRVLVAVLTTGSRSATFEQCILSILEQSYISSIELSILIVENNSELTQVVNSSVSKFTNNKKINLIHVLETKQGIPFARNNALNYAQNNQYDYLAFIDDDAYADKNWLNLLCDKAKGYDVVAGPQKAIFPKGTHKYFNLARLYHERKLRDGVMVKWAATNNILINVNTLKKLNLSFNESLIHGGEDKELFLRLTACGGKIKWVNNAIVQEHIVIERLTTKWALRRCFRMGATGFKIESCNKTFLGALFTCCFKGAAYLAKGLLSFLPYFISPKHTCLDSLCDLSHGVGFFYGLFSGGNVRSYA</sequence>
<organism evidence="2 3">
    <name type="scientific">Pseudoalteromonas agarivorans</name>
    <dbReference type="NCBI Taxonomy" id="176102"/>
    <lineage>
        <taxon>Bacteria</taxon>
        <taxon>Pseudomonadati</taxon>
        <taxon>Pseudomonadota</taxon>
        <taxon>Gammaproteobacteria</taxon>
        <taxon>Alteromonadales</taxon>
        <taxon>Pseudoalteromonadaceae</taxon>
        <taxon>Pseudoalteromonas</taxon>
    </lineage>
</organism>
<dbReference type="PANTHER" id="PTHR43685">
    <property type="entry name" value="GLYCOSYLTRANSFERASE"/>
    <property type="match status" value="1"/>
</dbReference>
<dbReference type="PANTHER" id="PTHR43685:SF2">
    <property type="entry name" value="GLYCOSYLTRANSFERASE 2-LIKE DOMAIN-CONTAINING PROTEIN"/>
    <property type="match status" value="1"/>
</dbReference>
<accession>A0AAD0TYH2</accession>
<dbReference type="SUPFAM" id="SSF53448">
    <property type="entry name" value="Nucleotide-diphospho-sugar transferases"/>
    <property type="match status" value="1"/>
</dbReference>
<feature type="domain" description="Glycosyltransferase 2-like" evidence="1">
    <location>
        <begin position="13"/>
        <end position="144"/>
    </location>
</feature>
<dbReference type="RefSeq" id="WP_121637343.1">
    <property type="nucleotide sequence ID" value="NZ_CP033065.1"/>
</dbReference>
<evidence type="ECO:0000259" key="1">
    <source>
        <dbReference type="Pfam" id="PF00535"/>
    </source>
</evidence>